<keyword evidence="7 14" id="KW-0963">Cytoplasm</keyword>
<evidence type="ECO:0000256" key="1">
    <source>
        <dbReference type="ARBA" id="ARBA00001206"/>
    </source>
</evidence>
<dbReference type="NCBIfam" id="TIGR00554">
    <property type="entry name" value="panK_bact"/>
    <property type="match status" value="1"/>
</dbReference>
<evidence type="ECO:0000256" key="2">
    <source>
        <dbReference type="ARBA" id="ARBA00004496"/>
    </source>
</evidence>
<organism evidence="17 18">
    <name type="scientific">Paenibacillus etheri</name>
    <dbReference type="NCBI Taxonomy" id="1306852"/>
    <lineage>
        <taxon>Bacteria</taxon>
        <taxon>Bacillati</taxon>
        <taxon>Bacillota</taxon>
        <taxon>Bacilli</taxon>
        <taxon>Bacillales</taxon>
        <taxon>Paenibacillaceae</taxon>
        <taxon>Paenibacillus</taxon>
    </lineage>
</organism>
<evidence type="ECO:0000256" key="11">
    <source>
        <dbReference type="ARBA" id="ARBA00022840"/>
    </source>
</evidence>
<keyword evidence="18" id="KW-1185">Reference proteome</keyword>
<comment type="subcellular location">
    <subcellularLocation>
        <location evidence="2 14 15">Cytoplasm</location>
    </subcellularLocation>
</comment>
<comment type="pathway">
    <text evidence="3 14 15">Cofactor biosynthesis; coenzyme A biosynthesis; CoA from (R)-pantothenate: step 1/5.</text>
</comment>
<dbReference type="OrthoDB" id="1550976at2"/>
<dbReference type="InterPro" id="IPR027417">
    <property type="entry name" value="P-loop_NTPase"/>
</dbReference>
<dbReference type="Pfam" id="PF00485">
    <property type="entry name" value="PRK"/>
    <property type="match status" value="1"/>
</dbReference>
<protein>
    <recommendedName>
        <fullName evidence="6 14">Pantothenate kinase</fullName>
        <ecNumber evidence="5 14">2.7.1.33</ecNumber>
    </recommendedName>
    <alternativeName>
        <fullName evidence="13 14">Pantothenic acid kinase</fullName>
    </alternativeName>
</protein>
<name>A0A0W1AWM3_9BACL</name>
<accession>A0A0W1AWM3</accession>
<comment type="caution">
    <text evidence="17">The sequence shown here is derived from an EMBL/GenBank/DDBJ whole genome shotgun (WGS) entry which is preliminary data.</text>
</comment>
<evidence type="ECO:0000259" key="16">
    <source>
        <dbReference type="Pfam" id="PF00485"/>
    </source>
</evidence>
<sequence length="311" mass="35857">MVNNSAYTLYLREDWKKLSDFTAIQLSEEELTDIQSINDKISIEDVNEVYLPLSELINLQLQASHTFKESINHFLNNDLKSGPFIIGIAGSVAVGKSTTARLLQKLLSQLPSHPKVDLVTTDGFLLPNAELEKRGIMKKKGFPESYDTRSLISFLTKVKSGVSSVQSPVYSHLTYDIVTKEYITIENPDILIVEGLNVLQTSLTINQNVPNYFVSDFFDFSIYVDADVNNIEKWYIDRFIKLRDTAFQDEQSYFKKYAQLSLEESIEISKRIWKEINYVNLIHNILPTRNRADLILFKNNNHHIDRIKLRK</sequence>
<dbReference type="HAMAP" id="MF_00215">
    <property type="entry name" value="Pantothen_kinase_1"/>
    <property type="match status" value="1"/>
</dbReference>
<evidence type="ECO:0000256" key="9">
    <source>
        <dbReference type="ARBA" id="ARBA00022741"/>
    </source>
</evidence>
<dbReference type="PANTHER" id="PTHR10285">
    <property type="entry name" value="URIDINE KINASE"/>
    <property type="match status" value="1"/>
</dbReference>
<feature type="binding site" evidence="14">
    <location>
        <begin position="90"/>
        <end position="97"/>
    </location>
    <ligand>
        <name>ATP</name>
        <dbReference type="ChEBI" id="CHEBI:30616"/>
    </ligand>
</feature>
<proteinExistence type="inferred from homology"/>
<dbReference type="SUPFAM" id="SSF52540">
    <property type="entry name" value="P-loop containing nucleoside triphosphate hydrolases"/>
    <property type="match status" value="1"/>
</dbReference>
<evidence type="ECO:0000256" key="14">
    <source>
        <dbReference type="HAMAP-Rule" id="MF_00215"/>
    </source>
</evidence>
<dbReference type="EC" id="2.7.1.33" evidence="5 14"/>
<evidence type="ECO:0000256" key="4">
    <source>
        <dbReference type="ARBA" id="ARBA00006087"/>
    </source>
</evidence>
<keyword evidence="11 14" id="KW-0067">ATP-binding</keyword>
<dbReference type="PIRSF" id="PIRSF000545">
    <property type="entry name" value="Pantothenate_kin"/>
    <property type="match status" value="1"/>
</dbReference>
<reference evidence="17 18" key="1">
    <citation type="journal article" date="2015" name="Int. Biodeterior. Biodegradation">
        <title>Physiological and genetic screening methods for the isolation of methyl tert-butyl ether-degrading bacteria for bioremediation purposes.</title>
        <authorList>
            <person name="Guisado I.M."/>
            <person name="Purswani J."/>
            <person name="Gonzalez Lopez J."/>
            <person name="Pozo C."/>
        </authorList>
    </citation>
    <scope>NUCLEOTIDE SEQUENCE [LARGE SCALE GENOMIC DNA]</scope>
    <source>
        <strain evidence="17 18">SH7</strain>
    </source>
</reference>
<evidence type="ECO:0000313" key="18">
    <source>
        <dbReference type="Proteomes" id="UP000054709"/>
    </source>
</evidence>
<dbReference type="InterPro" id="IPR004566">
    <property type="entry name" value="PanK"/>
</dbReference>
<dbReference type="RefSeq" id="WP_060624494.1">
    <property type="nucleotide sequence ID" value="NZ_LCZJ02000026.1"/>
</dbReference>
<evidence type="ECO:0000256" key="3">
    <source>
        <dbReference type="ARBA" id="ARBA00005225"/>
    </source>
</evidence>
<evidence type="ECO:0000256" key="7">
    <source>
        <dbReference type="ARBA" id="ARBA00022490"/>
    </source>
</evidence>
<feature type="domain" description="Phosphoribulokinase/uridine kinase" evidence="16">
    <location>
        <begin position="85"/>
        <end position="241"/>
    </location>
</feature>
<dbReference type="GO" id="GO:0004594">
    <property type="term" value="F:pantothenate kinase activity"/>
    <property type="evidence" value="ECO:0007669"/>
    <property type="project" value="UniProtKB-UniRule"/>
</dbReference>
<dbReference type="UniPathway" id="UPA00241">
    <property type="reaction ID" value="UER00352"/>
</dbReference>
<evidence type="ECO:0000256" key="6">
    <source>
        <dbReference type="ARBA" id="ARBA00015080"/>
    </source>
</evidence>
<keyword evidence="12 14" id="KW-0173">Coenzyme A biosynthesis</keyword>
<evidence type="ECO:0000313" key="17">
    <source>
        <dbReference type="EMBL" id="KTD85651.1"/>
    </source>
</evidence>
<dbReference type="Gene3D" id="3.40.50.300">
    <property type="entry name" value="P-loop containing nucleotide triphosphate hydrolases"/>
    <property type="match status" value="1"/>
</dbReference>
<dbReference type="Proteomes" id="UP000054709">
    <property type="component" value="Unassembled WGS sequence"/>
</dbReference>
<keyword evidence="10 14" id="KW-0418">Kinase</keyword>
<comment type="similarity">
    <text evidence="4 14 15">Belongs to the prokaryotic pantothenate kinase family.</text>
</comment>
<dbReference type="AlphaFoldDB" id="A0A0W1AWM3"/>
<evidence type="ECO:0000256" key="15">
    <source>
        <dbReference type="RuleBase" id="RU003530"/>
    </source>
</evidence>
<evidence type="ECO:0000256" key="12">
    <source>
        <dbReference type="ARBA" id="ARBA00022993"/>
    </source>
</evidence>
<dbReference type="CDD" id="cd02025">
    <property type="entry name" value="PanK"/>
    <property type="match status" value="1"/>
</dbReference>
<dbReference type="GO" id="GO:0005737">
    <property type="term" value="C:cytoplasm"/>
    <property type="evidence" value="ECO:0007669"/>
    <property type="project" value="UniProtKB-SubCell"/>
</dbReference>
<keyword evidence="9 14" id="KW-0547">Nucleotide-binding</keyword>
<evidence type="ECO:0000256" key="10">
    <source>
        <dbReference type="ARBA" id="ARBA00022777"/>
    </source>
</evidence>
<comment type="catalytic activity">
    <reaction evidence="1 14 15">
        <text>(R)-pantothenate + ATP = (R)-4'-phosphopantothenate + ADP + H(+)</text>
        <dbReference type="Rhea" id="RHEA:16373"/>
        <dbReference type="ChEBI" id="CHEBI:10986"/>
        <dbReference type="ChEBI" id="CHEBI:15378"/>
        <dbReference type="ChEBI" id="CHEBI:29032"/>
        <dbReference type="ChEBI" id="CHEBI:30616"/>
        <dbReference type="ChEBI" id="CHEBI:456216"/>
        <dbReference type="EC" id="2.7.1.33"/>
    </reaction>
</comment>
<evidence type="ECO:0000256" key="5">
    <source>
        <dbReference type="ARBA" id="ARBA00012102"/>
    </source>
</evidence>
<gene>
    <name evidence="14" type="primary">coaA</name>
    <name evidence="17" type="ORF">UQ64_19350</name>
</gene>
<evidence type="ECO:0000256" key="13">
    <source>
        <dbReference type="ARBA" id="ARBA00032866"/>
    </source>
</evidence>
<keyword evidence="8 14" id="KW-0808">Transferase</keyword>
<evidence type="ECO:0000256" key="8">
    <source>
        <dbReference type="ARBA" id="ARBA00022679"/>
    </source>
</evidence>
<dbReference type="GO" id="GO:0005524">
    <property type="term" value="F:ATP binding"/>
    <property type="evidence" value="ECO:0007669"/>
    <property type="project" value="UniProtKB-UniRule"/>
</dbReference>
<dbReference type="EMBL" id="LCZJ02000026">
    <property type="protein sequence ID" value="KTD85651.1"/>
    <property type="molecule type" value="Genomic_DNA"/>
</dbReference>
<dbReference type="GO" id="GO:0015937">
    <property type="term" value="P:coenzyme A biosynthetic process"/>
    <property type="evidence" value="ECO:0007669"/>
    <property type="project" value="UniProtKB-UniRule"/>
</dbReference>
<dbReference type="InterPro" id="IPR006083">
    <property type="entry name" value="PRK/URK"/>
</dbReference>